<dbReference type="EMBL" id="CP033459">
    <property type="protein sequence ID" value="QFQ12858.1"/>
    <property type="molecule type" value="Genomic_DNA"/>
</dbReference>
<accession>A0A5P8E7E4</accession>
<feature type="chain" id="PRO_5024384487" description="BACON domain-containing protein" evidence="1">
    <location>
        <begin position="22"/>
        <end position="261"/>
    </location>
</feature>
<feature type="signal peptide" evidence="1">
    <location>
        <begin position="1"/>
        <end position="21"/>
    </location>
</feature>
<organism evidence="2 3">
    <name type="scientific">Pseudoprevotella muciniphila</name>
    <dbReference type="NCBI Taxonomy" id="2133944"/>
    <lineage>
        <taxon>Bacteria</taxon>
        <taxon>Pseudomonadati</taxon>
        <taxon>Bacteroidota</taxon>
        <taxon>Bacteroidia</taxon>
        <taxon>Bacteroidales</taxon>
        <taxon>Prevotellaceae</taxon>
        <taxon>Pseudoprevotella</taxon>
    </lineage>
</organism>
<dbReference type="InterPro" id="IPR013783">
    <property type="entry name" value="Ig-like_fold"/>
</dbReference>
<dbReference type="AlphaFoldDB" id="A0A5P8E7E4"/>
<evidence type="ECO:0008006" key="4">
    <source>
        <dbReference type="Google" id="ProtNLM"/>
    </source>
</evidence>
<evidence type="ECO:0000313" key="3">
    <source>
        <dbReference type="Proteomes" id="UP000249375"/>
    </source>
</evidence>
<sequence length="261" mass="27523">MKKLFNFISVVALLAFFSCGGATFITPDKNSVDFAIEGGEQTVNISTDGTWELMTSPDWVQTEVKDSVLVLKTTRNETGAVRKGDVVLKGKEDVEITIKVTQATKCTHITPSNDKLAFEKEGGTETVDIDTDGEIQVKSEAFETSYENGVLTVTAPANDGGAKYGDVVLTGDDQMAVIHVSQKGNICSKCGGSGKVRCSRCGGRGSYDQHFDGPPFGATNGCTRCGGSGSEAWAGQGAADRSTLRRGSGRMRCPSCGGQGH</sequence>
<keyword evidence="1" id="KW-0732">Signal</keyword>
<gene>
    <name evidence="2" type="ORF">C7Y71_007395</name>
</gene>
<dbReference type="CDD" id="cd14948">
    <property type="entry name" value="BACON"/>
    <property type="match status" value="2"/>
</dbReference>
<dbReference type="Proteomes" id="UP000249375">
    <property type="component" value="Chromosome"/>
</dbReference>
<evidence type="ECO:0000256" key="1">
    <source>
        <dbReference type="SAM" id="SignalP"/>
    </source>
</evidence>
<dbReference type="InterPro" id="IPR024361">
    <property type="entry name" value="BACON"/>
</dbReference>
<evidence type="ECO:0000313" key="2">
    <source>
        <dbReference type="EMBL" id="QFQ12858.1"/>
    </source>
</evidence>
<dbReference type="KEGG" id="alq:C7Y71_007395"/>
<name>A0A5P8E7E4_9BACT</name>
<proteinExistence type="predicted"/>
<protein>
    <recommendedName>
        <fullName evidence="4">BACON domain-containing protein</fullName>
    </recommendedName>
</protein>
<dbReference type="Gene3D" id="2.60.40.10">
    <property type="entry name" value="Immunoglobulins"/>
    <property type="match status" value="1"/>
</dbReference>
<keyword evidence="3" id="KW-1185">Reference proteome</keyword>
<reference evidence="2 3" key="1">
    <citation type="submission" date="2018-11" db="EMBL/GenBank/DDBJ databases">
        <authorList>
            <person name="Na S.W."/>
            <person name="Baik M."/>
        </authorList>
    </citation>
    <scope>NUCLEOTIDE SEQUENCE [LARGE SCALE GENOMIC DNA]</scope>
    <source>
        <strain evidence="2 3">E39</strain>
    </source>
</reference>
<dbReference type="PROSITE" id="PS51257">
    <property type="entry name" value="PROKAR_LIPOPROTEIN"/>
    <property type="match status" value="1"/>
</dbReference>